<dbReference type="AlphaFoldDB" id="J5Q8V0"/>
<dbReference type="Proteomes" id="UP000002748">
    <property type="component" value="Unassembled WGS sequence"/>
</dbReference>
<proteinExistence type="predicted"/>
<name>J5Q8V0_TRIAS</name>
<dbReference type="GeneID" id="25988925"/>
<evidence type="ECO:0000313" key="2">
    <source>
        <dbReference type="Proteomes" id="UP000002748"/>
    </source>
</evidence>
<dbReference type="EMBL" id="ALBS01000307">
    <property type="protein sequence ID" value="EJT46083.1"/>
    <property type="molecule type" value="Genomic_DNA"/>
</dbReference>
<dbReference type="HOGENOM" id="CLU_928094_0_0_1"/>
<reference evidence="1 2" key="1">
    <citation type="journal article" date="2012" name="Eukaryot. Cell">
        <title>Draft genome sequence of CBS 2479, the standard type strain of Trichosporon asahii.</title>
        <authorList>
            <person name="Yang R.Y."/>
            <person name="Li H.T."/>
            <person name="Zhu H."/>
            <person name="Zhou G.P."/>
            <person name="Wang M."/>
            <person name="Wang L."/>
        </authorList>
    </citation>
    <scope>NUCLEOTIDE SEQUENCE [LARGE SCALE GENOMIC DNA]</scope>
    <source>
        <strain evidence="2">ATCC 90039 / CBS 2479 / JCM 2466 / KCTC 7840 / NCYC 2677 / UAMH 7654</strain>
    </source>
</reference>
<dbReference type="VEuPathDB" id="FungiDB:A1Q1_05413"/>
<organism evidence="1 2">
    <name type="scientific">Trichosporon asahii var. asahii (strain ATCC 90039 / CBS 2479 / JCM 2466 / KCTC 7840 / NBRC 103889/ NCYC 2677 / UAMH 7654)</name>
    <name type="common">Yeast</name>
    <dbReference type="NCBI Taxonomy" id="1186058"/>
    <lineage>
        <taxon>Eukaryota</taxon>
        <taxon>Fungi</taxon>
        <taxon>Dikarya</taxon>
        <taxon>Basidiomycota</taxon>
        <taxon>Agaricomycotina</taxon>
        <taxon>Tremellomycetes</taxon>
        <taxon>Trichosporonales</taxon>
        <taxon>Trichosporonaceae</taxon>
        <taxon>Trichosporon</taxon>
    </lineage>
</organism>
<dbReference type="RefSeq" id="XP_014177620.1">
    <property type="nucleotide sequence ID" value="XM_014322145.1"/>
</dbReference>
<comment type="caution">
    <text evidence="1">The sequence shown here is derived from an EMBL/GenBank/DDBJ whole genome shotgun (WGS) entry which is preliminary data.</text>
</comment>
<evidence type="ECO:0000313" key="1">
    <source>
        <dbReference type="EMBL" id="EJT46083.1"/>
    </source>
</evidence>
<protein>
    <submittedName>
        <fullName evidence="1">Uncharacterized protein</fullName>
    </submittedName>
</protein>
<dbReference type="KEGG" id="tasa:A1Q1_05413"/>
<sequence>MPPPAWDINFPHIRDAILDYVLDEPDDETIRALRAVSRNFSDNIDSRIAKHAVYVLDPPDVYTYIGRVRLPFGNGELEDRTRILDVRPGRCLYHGMSPSKILPVHFRNLQYARVLNANCERILLNLISVNPGLTVIYAALQAAFRANKPVGNNSLGTVRTITVLPLNMGYAAIPTTPEPQTLLEARAVFAFVQQTSADTHDEVIYHYNSWANIKKVGVQYCENDVRQCTLAGPSTTEWGFSDEAEVFDRMTVHYYDNKRRLDHGPQVRRISWWEWKQELSADEWELIASIPDHP</sequence>
<gene>
    <name evidence="1" type="ORF">A1Q1_05413</name>
</gene>
<accession>J5Q8V0</accession>